<dbReference type="Proteomes" id="UP000724874">
    <property type="component" value="Unassembled WGS sequence"/>
</dbReference>
<sequence>MSCVDMPAKEKERQKKSSMWMMLWKAIWTWALRQRCKGRDSPEVLRLVKYKKQGHRSYSSLQIT</sequence>
<keyword evidence="3" id="KW-1185">Reference proteome</keyword>
<dbReference type="AlphaFoldDB" id="A0A9P5TS54"/>
<proteinExistence type="predicted"/>
<organism evidence="2 3">
    <name type="scientific">Gymnopilus junonius</name>
    <name type="common">Spectacular rustgill mushroom</name>
    <name type="synonym">Gymnopilus spectabilis subsp. junonius</name>
    <dbReference type="NCBI Taxonomy" id="109634"/>
    <lineage>
        <taxon>Eukaryota</taxon>
        <taxon>Fungi</taxon>
        <taxon>Dikarya</taxon>
        <taxon>Basidiomycota</taxon>
        <taxon>Agaricomycotina</taxon>
        <taxon>Agaricomycetes</taxon>
        <taxon>Agaricomycetidae</taxon>
        <taxon>Agaricales</taxon>
        <taxon>Agaricineae</taxon>
        <taxon>Hymenogastraceae</taxon>
        <taxon>Gymnopilus</taxon>
    </lineage>
</organism>
<dbReference type="EMBL" id="JADNYJ010000016">
    <property type="protein sequence ID" value="KAF8907005.1"/>
    <property type="molecule type" value="Genomic_DNA"/>
</dbReference>
<evidence type="ECO:0000313" key="3">
    <source>
        <dbReference type="Proteomes" id="UP000724874"/>
    </source>
</evidence>
<name>A0A9P5TS54_GYMJU</name>
<comment type="caution">
    <text evidence="2">The sequence shown here is derived from an EMBL/GenBank/DDBJ whole genome shotgun (WGS) entry which is preliminary data.</text>
</comment>
<accession>A0A9P5TS54</accession>
<dbReference type="EMBL" id="JADNYJ010000180">
    <property type="protein sequence ID" value="KAF8876608.1"/>
    <property type="molecule type" value="Genomic_DNA"/>
</dbReference>
<gene>
    <name evidence="2" type="ORF">CPB84DRAFT_1769211</name>
    <name evidence="1" type="ORF">CPB84DRAFT_1795743</name>
</gene>
<evidence type="ECO:0000313" key="2">
    <source>
        <dbReference type="EMBL" id="KAF8907005.1"/>
    </source>
</evidence>
<protein>
    <submittedName>
        <fullName evidence="2">Uncharacterized protein</fullName>
    </submittedName>
</protein>
<evidence type="ECO:0000313" key="1">
    <source>
        <dbReference type="EMBL" id="KAF8876608.1"/>
    </source>
</evidence>
<reference evidence="2" key="1">
    <citation type="submission" date="2020-11" db="EMBL/GenBank/DDBJ databases">
        <authorList>
            <consortium name="DOE Joint Genome Institute"/>
            <person name="Ahrendt S."/>
            <person name="Riley R."/>
            <person name="Andreopoulos W."/>
            <person name="LaButti K."/>
            <person name="Pangilinan J."/>
            <person name="Ruiz-duenas F.J."/>
            <person name="Barrasa J.M."/>
            <person name="Sanchez-Garcia M."/>
            <person name="Camarero S."/>
            <person name="Miyauchi S."/>
            <person name="Serrano A."/>
            <person name="Linde D."/>
            <person name="Babiker R."/>
            <person name="Drula E."/>
            <person name="Ayuso-Fernandez I."/>
            <person name="Pacheco R."/>
            <person name="Padilla G."/>
            <person name="Ferreira P."/>
            <person name="Barriuso J."/>
            <person name="Kellner H."/>
            <person name="Castanera R."/>
            <person name="Alfaro M."/>
            <person name="Ramirez L."/>
            <person name="Pisabarro A.G."/>
            <person name="Kuo A."/>
            <person name="Tritt A."/>
            <person name="Lipzen A."/>
            <person name="He G."/>
            <person name="Yan M."/>
            <person name="Ng V."/>
            <person name="Cullen D."/>
            <person name="Martin F."/>
            <person name="Rosso M.-N."/>
            <person name="Henrissat B."/>
            <person name="Hibbett D."/>
            <person name="Martinez A.T."/>
            <person name="Grigoriev I.V."/>
        </authorList>
    </citation>
    <scope>NUCLEOTIDE SEQUENCE</scope>
    <source>
        <strain evidence="2">AH 44721</strain>
    </source>
</reference>